<sequence length="234" mass="25757">MPDLASSDFWLGMIGGLLLNLLASEVYDRSPRLARRVARRSARFRFFHPGKAQTYGEEYAGRIDRMSPGNLGKLVVGFGFWLDAVLARAGMAGYTPFSRADNVARYLEDAARYAQRVTRGIGGARVRVDAVDPDAMTRFAAELRRTADLALDLAGCIDDTDPQDCEPRVGELLRAITEFQDRLHAEDLATRTLVAANPRSGVSRSVGEDRQLTVSLRAARHHAEELAQEVASAH</sequence>
<dbReference type="RefSeq" id="WP_285625200.1">
    <property type="nucleotide sequence ID" value="NZ_BSTJ01000006.1"/>
</dbReference>
<reference evidence="1" key="1">
    <citation type="submission" date="2023-03" db="EMBL/GenBank/DDBJ databases">
        <title>Actinoallomurus iriomotensis NBRC 103681.</title>
        <authorList>
            <person name="Ichikawa N."/>
            <person name="Sato H."/>
            <person name="Tonouchi N."/>
        </authorList>
    </citation>
    <scope>NUCLEOTIDE SEQUENCE</scope>
    <source>
        <strain evidence="1">NBRC 103681</strain>
    </source>
</reference>
<proteinExistence type="predicted"/>
<evidence type="ECO:0000313" key="1">
    <source>
        <dbReference type="EMBL" id="GLY76642.1"/>
    </source>
</evidence>
<dbReference type="EMBL" id="BSTJ01000006">
    <property type="protein sequence ID" value="GLY76642.1"/>
    <property type="molecule type" value="Genomic_DNA"/>
</dbReference>
<organism evidence="1 2">
    <name type="scientific">Actinoallomurus iriomotensis</name>
    <dbReference type="NCBI Taxonomy" id="478107"/>
    <lineage>
        <taxon>Bacteria</taxon>
        <taxon>Bacillati</taxon>
        <taxon>Actinomycetota</taxon>
        <taxon>Actinomycetes</taxon>
        <taxon>Streptosporangiales</taxon>
        <taxon>Thermomonosporaceae</taxon>
        <taxon>Actinoallomurus</taxon>
    </lineage>
</organism>
<comment type="caution">
    <text evidence="1">The sequence shown here is derived from an EMBL/GenBank/DDBJ whole genome shotgun (WGS) entry which is preliminary data.</text>
</comment>
<accession>A0A9W6VRM0</accession>
<dbReference type="Proteomes" id="UP001165135">
    <property type="component" value="Unassembled WGS sequence"/>
</dbReference>
<evidence type="ECO:0000313" key="2">
    <source>
        <dbReference type="Proteomes" id="UP001165135"/>
    </source>
</evidence>
<name>A0A9W6VRM0_9ACTN</name>
<protein>
    <submittedName>
        <fullName evidence="1">Uncharacterized protein</fullName>
    </submittedName>
</protein>
<gene>
    <name evidence="1" type="ORF">Airi01_049090</name>
</gene>
<dbReference type="AlphaFoldDB" id="A0A9W6VRM0"/>